<dbReference type="OrthoDB" id="5297543at2"/>
<keyword evidence="1" id="KW-0238">DNA-binding</keyword>
<dbReference type="SMART" id="SM00530">
    <property type="entry name" value="HTH_XRE"/>
    <property type="match status" value="1"/>
</dbReference>
<dbReference type="EMBL" id="SHKO01000001">
    <property type="protein sequence ID" value="RZT99040.1"/>
    <property type="molecule type" value="Genomic_DNA"/>
</dbReference>
<dbReference type="Gene3D" id="1.10.260.40">
    <property type="entry name" value="lambda repressor-like DNA-binding domains"/>
    <property type="match status" value="1"/>
</dbReference>
<dbReference type="InterPro" id="IPR010982">
    <property type="entry name" value="Lambda_DNA-bd_dom_sf"/>
</dbReference>
<evidence type="ECO:0000259" key="2">
    <source>
        <dbReference type="PROSITE" id="PS50943"/>
    </source>
</evidence>
<evidence type="ECO:0000313" key="4">
    <source>
        <dbReference type="Proteomes" id="UP000293398"/>
    </source>
</evidence>
<sequence length="92" mass="10312">MKRLPHPGELIRVDVLQSLGHSVTEAAIRLGVSRVTLSRLLNGHMGISPEMALRLERAGVNNARFWMAVQSDYELSKVDRKGIASVRPLFKY</sequence>
<organism evidence="3 4">
    <name type="scientific">Advenella incenata</name>
    <dbReference type="NCBI Taxonomy" id="267800"/>
    <lineage>
        <taxon>Bacteria</taxon>
        <taxon>Pseudomonadati</taxon>
        <taxon>Pseudomonadota</taxon>
        <taxon>Betaproteobacteria</taxon>
        <taxon>Burkholderiales</taxon>
        <taxon>Alcaligenaceae</taxon>
    </lineage>
</organism>
<dbReference type="PANTHER" id="PTHR36924">
    <property type="entry name" value="ANTITOXIN HIGA-1"/>
    <property type="match status" value="1"/>
</dbReference>
<dbReference type="NCBIfam" id="TIGR02607">
    <property type="entry name" value="antidote_HigA"/>
    <property type="match status" value="1"/>
</dbReference>
<dbReference type="RefSeq" id="WP_130303342.1">
    <property type="nucleotide sequence ID" value="NZ_SHKO01000001.1"/>
</dbReference>
<proteinExistence type="predicted"/>
<evidence type="ECO:0000256" key="1">
    <source>
        <dbReference type="ARBA" id="ARBA00023125"/>
    </source>
</evidence>
<dbReference type="GO" id="GO:0003677">
    <property type="term" value="F:DNA binding"/>
    <property type="evidence" value="ECO:0007669"/>
    <property type="project" value="UniProtKB-KW"/>
</dbReference>
<dbReference type="PANTHER" id="PTHR36924:SF1">
    <property type="entry name" value="ANTITOXIN HIGA-1"/>
    <property type="match status" value="1"/>
</dbReference>
<evidence type="ECO:0000313" key="3">
    <source>
        <dbReference type="EMBL" id="RZT99040.1"/>
    </source>
</evidence>
<dbReference type="InterPro" id="IPR001387">
    <property type="entry name" value="Cro/C1-type_HTH"/>
</dbReference>
<protein>
    <submittedName>
        <fullName evidence="3">Addiction module HigA family antidote</fullName>
    </submittedName>
</protein>
<dbReference type="AlphaFoldDB" id="A0A4Q7VRB2"/>
<name>A0A4Q7VRB2_9BURK</name>
<dbReference type="SUPFAM" id="SSF47413">
    <property type="entry name" value="lambda repressor-like DNA-binding domains"/>
    <property type="match status" value="1"/>
</dbReference>
<dbReference type="Proteomes" id="UP000293398">
    <property type="component" value="Unassembled WGS sequence"/>
</dbReference>
<feature type="domain" description="HTH cro/C1-type" evidence="2">
    <location>
        <begin position="22"/>
        <end position="58"/>
    </location>
</feature>
<dbReference type="Pfam" id="PF01381">
    <property type="entry name" value="HTH_3"/>
    <property type="match status" value="1"/>
</dbReference>
<keyword evidence="4" id="KW-1185">Reference proteome</keyword>
<comment type="caution">
    <text evidence="3">The sequence shown here is derived from an EMBL/GenBank/DDBJ whole genome shotgun (WGS) entry which is preliminary data.</text>
</comment>
<dbReference type="CDD" id="cd00093">
    <property type="entry name" value="HTH_XRE"/>
    <property type="match status" value="1"/>
</dbReference>
<dbReference type="PROSITE" id="PS50943">
    <property type="entry name" value="HTH_CROC1"/>
    <property type="match status" value="1"/>
</dbReference>
<dbReference type="InterPro" id="IPR013430">
    <property type="entry name" value="Toxin_antidote_HigA"/>
</dbReference>
<accession>A0A4Q7VRB2</accession>
<gene>
    <name evidence="3" type="ORF">EV681_0822</name>
</gene>
<reference evidence="3 4" key="1">
    <citation type="submission" date="2019-02" db="EMBL/GenBank/DDBJ databases">
        <title>Genomic Encyclopedia of Type Strains, Phase IV (KMG-IV): sequencing the most valuable type-strain genomes for metagenomic binning, comparative biology and taxonomic classification.</title>
        <authorList>
            <person name="Goeker M."/>
        </authorList>
    </citation>
    <scope>NUCLEOTIDE SEQUENCE [LARGE SCALE GENOMIC DNA]</scope>
    <source>
        <strain evidence="3 4">DSM 23814</strain>
    </source>
</reference>